<evidence type="ECO:0008006" key="4">
    <source>
        <dbReference type="Google" id="ProtNLM"/>
    </source>
</evidence>
<evidence type="ECO:0000313" key="3">
    <source>
        <dbReference type="Proteomes" id="UP001081071"/>
    </source>
</evidence>
<keyword evidence="1" id="KW-0472">Membrane</keyword>
<dbReference type="EMBL" id="JAPWIJ010000006">
    <property type="protein sequence ID" value="MCZ4520136.1"/>
    <property type="molecule type" value="Genomic_DNA"/>
</dbReference>
<keyword evidence="3" id="KW-1185">Reference proteome</keyword>
<evidence type="ECO:0000313" key="2">
    <source>
        <dbReference type="EMBL" id="MCZ4520136.1"/>
    </source>
</evidence>
<feature type="transmembrane region" description="Helical" evidence="1">
    <location>
        <begin position="34"/>
        <end position="64"/>
    </location>
</feature>
<protein>
    <recommendedName>
        <fullName evidence="4">DUF5134 domain-containing protein</fullName>
    </recommendedName>
</protein>
<proteinExistence type="predicted"/>
<evidence type="ECO:0000256" key="1">
    <source>
        <dbReference type="SAM" id="Phobius"/>
    </source>
</evidence>
<name>A0ABT4MGN7_9NOCA</name>
<keyword evidence="1" id="KW-0812">Transmembrane</keyword>
<organism evidence="2 3">
    <name type="scientific">Rhodococcus ruber</name>
    <dbReference type="NCBI Taxonomy" id="1830"/>
    <lineage>
        <taxon>Bacteria</taxon>
        <taxon>Bacillati</taxon>
        <taxon>Actinomycetota</taxon>
        <taxon>Actinomycetes</taxon>
        <taxon>Mycobacteriales</taxon>
        <taxon>Nocardiaceae</taxon>
        <taxon>Rhodococcus</taxon>
    </lineage>
</organism>
<dbReference type="RefSeq" id="WP_269606105.1">
    <property type="nucleotide sequence ID" value="NZ_JAPWIJ010000006.1"/>
</dbReference>
<reference evidence="2" key="1">
    <citation type="submission" date="2022-12" db="EMBL/GenBank/DDBJ databases">
        <authorList>
            <person name="Krivoruchko A.V."/>
            <person name="Elkin A."/>
        </authorList>
    </citation>
    <scope>NUCLEOTIDE SEQUENCE</scope>
    <source>
        <strain evidence="2">IEGM 1391</strain>
    </source>
</reference>
<accession>A0ABT4MGN7</accession>
<dbReference type="Proteomes" id="UP001081071">
    <property type="component" value="Unassembled WGS sequence"/>
</dbReference>
<keyword evidence="1" id="KW-1133">Transmembrane helix</keyword>
<comment type="caution">
    <text evidence="2">The sequence shown here is derived from an EMBL/GenBank/DDBJ whole genome shotgun (WGS) entry which is preliminary data.</text>
</comment>
<feature type="transmembrane region" description="Helical" evidence="1">
    <location>
        <begin position="116"/>
        <end position="134"/>
    </location>
</feature>
<gene>
    <name evidence="2" type="ORF">O4220_16620</name>
</gene>
<sequence>MTVLMALGAVGAVLPLIGRGNHTGRVRWAHLCMAIVMAVMVVFGMDATIAIAASLALVIAALYVTGDTPSPSGPCVVDLTCMAVLLLLVPSIHTHSATEATSAASMHRHGSGLDPMLALPVLLAAWIVLTLIMFHRNRSGRRAAAGSLLMIIGMAPVTF</sequence>